<evidence type="ECO:0000313" key="2">
    <source>
        <dbReference type="Proteomes" id="UP001162992"/>
    </source>
</evidence>
<proteinExistence type="predicted"/>
<dbReference type="EMBL" id="CM055101">
    <property type="protein sequence ID" value="KAJ7542081.1"/>
    <property type="molecule type" value="Genomic_DNA"/>
</dbReference>
<name>A0ACC2CJ53_DIPCM</name>
<dbReference type="Proteomes" id="UP001162992">
    <property type="component" value="Chromosome 10"/>
</dbReference>
<reference evidence="2" key="1">
    <citation type="journal article" date="2024" name="Proc. Natl. Acad. Sci. U.S.A.">
        <title>Extraordinary preservation of gene collinearity over three hundred million years revealed in homosporous lycophytes.</title>
        <authorList>
            <person name="Li C."/>
            <person name="Wickell D."/>
            <person name="Kuo L.Y."/>
            <person name="Chen X."/>
            <person name="Nie B."/>
            <person name="Liao X."/>
            <person name="Peng D."/>
            <person name="Ji J."/>
            <person name="Jenkins J."/>
            <person name="Williams M."/>
            <person name="Shu S."/>
            <person name="Plott C."/>
            <person name="Barry K."/>
            <person name="Rajasekar S."/>
            <person name="Grimwood J."/>
            <person name="Han X."/>
            <person name="Sun S."/>
            <person name="Hou Z."/>
            <person name="He W."/>
            <person name="Dai G."/>
            <person name="Sun C."/>
            <person name="Schmutz J."/>
            <person name="Leebens-Mack J.H."/>
            <person name="Li F.W."/>
            <person name="Wang L."/>
        </authorList>
    </citation>
    <scope>NUCLEOTIDE SEQUENCE [LARGE SCALE GENOMIC DNA]</scope>
    <source>
        <strain evidence="2">cv. PW_Plant_1</strain>
    </source>
</reference>
<keyword evidence="2" id="KW-1185">Reference proteome</keyword>
<organism evidence="1 2">
    <name type="scientific">Diphasiastrum complanatum</name>
    <name type="common">Issler's clubmoss</name>
    <name type="synonym">Lycopodium complanatum</name>
    <dbReference type="NCBI Taxonomy" id="34168"/>
    <lineage>
        <taxon>Eukaryota</taxon>
        <taxon>Viridiplantae</taxon>
        <taxon>Streptophyta</taxon>
        <taxon>Embryophyta</taxon>
        <taxon>Tracheophyta</taxon>
        <taxon>Lycopodiopsida</taxon>
        <taxon>Lycopodiales</taxon>
        <taxon>Lycopodiaceae</taxon>
        <taxon>Lycopodioideae</taxon>
        <taxon>Diphasiastrum</taxon>
    </lineage>
</organism>
<gene>
    <name evidence="1" type="ORF">O6H91_10G088700</name>
</gene>
<comment type="caution">
    <text evidence="1">The sequence shown here is derived from an EMBL/GenBank/DDBJ whole genome shotgun (WGS) entry which is preliminary data.</text>
</comment>
<evidence type="ECO:0000313" key="1">
    <source>
        <dbReference type="EMBL" id="KAJ7542081.1"/>
    </source>
</evidence>
<accession>A0ACC2CJ53</accession>
<sequence length="229" mass="25673">MAGVARGKAWGTWHGFTIRGKQSWRSIHSDGYSLPDLPYDYSGLEPVISGEIMRLHHTKHHQTYVSNFNKALEELQAATENHDAEAVVALQRAIKFNGGGHINHSIFFKNLAPPSDGGGAPPEGQLATAIQDQFGSLDHLISKMNAEGAAVFGSGWVWLGLNKELRRLVVETTKNQNPLITKGLMPLLGIDVWEHAYYLQYKNARPDYLKNIWKVINWKDVKERYDVNA</sequence>
<protein>
    <submittedName>
        <fullName evidence="1">Uncharacterized protein</fullName>
    </submittedName>
</protein>